<proteinExistence type="predicted"/>
<evidence type="ECO:0000313" key="2">
    <source>
        <dbReference type="Proteomes" id="UP000790377"/>
    </source>
</evidence>
<feature type="non-terminal residue" evidence="1">
    <location>
        <position position="1"/>
    </location>
</feature>
<dbReference type="Proteomes" id="UP000790377">
    <property type="component" value="Unassembled WGS sequence"/>
</dbReference>
<evidence type="ECO:0000313" key="1">
    <source>
        <dbReference type="EMBL" id="KAH7909092.1"/>
    </source>
</evidence>
<gene>
    <name evidence="1" type="ORF">BJ138DRAFT_988347</name>
</gene>
<keyword evidence="2" id="KW-1185">Reference proteome</keyword>
<name>A0ACB8A8Q3_9AGAM</name>
<feature type="non-terminal residue" evidence="1">
    <location>
        <position position="147"/>
    </location>
</feature>
<sequence length="147" mass="16190">LFFIQFWALWRKNWIMIWKHKWLNFFRCLLLPIGFGAFVSAIQYMSANNNNYGIGSPAPVKTLAGQFNSSKTLVWADNINGSGIPSANDIMARITTGFSSSQLSPVTKVASADDFATHCTPNFNGISNCWAGIAFNSLFTANNSVPV</sequence>
<comment type="caution">
    <text evidence="1">The sequence shown here is derived from an EMBL/GenBank/DDBJ whole genome shotgun (WGS) entry which is preliminary data.</text>
</comment>
<dbReference type="EMBL" id="MU267779">
    <property type="protein sequence ID" value="KAH7909092.1"/>
    <property type="molecule type" value="Genomic_DNA"/>
</dbReference>
<protein>
    <submittedName>
        <fullName evidence="1">Uncharacterized protein</fullName>
    </submittedName>
</protein>
<reference evidence="1" key="1">
    <citation type="journal article" date="2021" name="New Phytol.">
        <title>Evolutionary innovations through gain and loss of genes in the ectomycorrhizal Boletales.</title>
        <authorList>
            <person name="Wu G."/>
            <person name="Miyauchi S."/>
            <person name="Morin E."/>
            <person name="Kuo A."/>
            <person name="Drula E."/>
            <person name="Varga T."/>
            <person name="Kohler A."/>
            <person name="Feng B."/>
            <person name="Cao Y."/>
            <person name="Lipzen A."/>
            <person name="Daum C."/>
            <person name="Hundley H."/>
            <person name="Pangilinan J."/>
            <person name="Johnson J."/>
            <person name="Barry K."/>
            <person name="LaButti K."/>
            <person name="Ng V."/>
            <person name="Ahrendt S."/>
            <person name="Min B."/>
            <person name="Choi I.G."/>
            <person name="Park H."/>
            <person name="Plett J.M."/>
            <person name="Magnuson J."/>
            <person name="Spatafora J.W."/>
            <person name="Nagy L.G."/>
            <person name="Henrissat B."/>
            <person name="Grigoriev I.V."/>
            <person name="Yang Z.L."/>
            <person name="Xu J."/>
            <person name="Martin F.M."/>
        </authorList>
    </citation>
    <scope>NUCLEOTIDE SEQUENCE</scope>
    <source>
        <strain evidence="1">ATCC 28755</strain>
    </source>
</reference>
<accession>A0ACB8A8Q3</accession>
<organism evidence="1 2">
    <name type="scientific">Hygrophoropsis aurantiaca</name>
    <dbReference type="NCBI Taxonomy" id="72124"/>
    <lineage>
        <taxon>Eukaryota</taxon>
        <taxon>Fungi</taxon>
        <taxon>Dikarya</taxon>
        <taxon>Basidiomycota</taxon>
        <taxon>Agaricomycotina</taxon>
        <taxon>Agaricomycetes</taxon>
        <taxon>Agaricomycetidae</taxon>
        <taxon>Boletales</taxon>
        <taxon>Coniophorineae</taxon>
        <taxon>Hygrophoropsidaceae</taxon>
        <taxon>Hygrophoropsis</taxon>
    </lineage>
</organism>